<dbReference type="Proteomes" id="UP000186705">
    <property type="component" value="Unassembled WGS sequence"/>
</dbReference>
<organism evidence="2 3">
    <name type="scientific">Dubosiella newyorkensis</name>
    <dbReference type="NCBI Taxonomy" id="1862672"/>
    <lineage>
        <taxon>Bacteria</taxon>
        <taxon>Bacillati</taxon>
        <taxon>Bacillota</taxon>
        <taxon>Erysipelotrichia</taxon>
        <taxon>Erysipelotrichales</taxon>
        <taxon>Erysipelotrichaceae</taxon>
        <taxon>Dubosiella</taxon>
    </lineage>
</organism>
<evidence type="ECO:0000313" key="2">
    <source>
        <dbReference type="EMBL" id="OLU47388.1"/>
    </source>
</evidence>
<keyword evidence="1" id="KW-0812">Transmembrane</keyword>
<dbReference type="AlphaFoldDB" id="A0A1U7NPA5"/>
<protein>
    <submittedName>
        <fullName evidence="2">Uncharacterized protein</fullName>
    </submittedName>
</protein>
<comment type="caution">
    <text evidence="2">The sequence shown here is derived from an EMBL/GenBank/DDBJ whole genome shotgun (WGS) entry which is preliminary data.</text>
</comment>
<accession>A0A1U7NPA5</accession>
<reference evidence="2 3" key="1">
    <citation type="submission" date="2016-11" db="EMBL/GenBank/DDBJ databases">
        <title>Description of two novel members of the family Erysipelotrichaceae: Ileibacterium lipovorans gen. nov., sp. nov. and Dubosiella newyorkensis, gen. nov., sp. nov.</title>
        <authorList>
            <person name="Cox L.M."/>
            <person name="Sohn J."/>
            <person name="Tyrrell K.L."/>
            <person name="Citron D.M."/>
            <person name="Lawson P.A."/>
            <person name="Patel N.B."/>
            <person name="Iizumi T."/>
            <person name="Perez-Perez G.I."/>
            <person name="Goldstein E.J."/>
            <person name="Blaser M.J."/>
        </authorList>
    </citation>
    <scope>NUCLEOTIDE SEQUENCE [LARGE SCALE GENOMIC DNA]</scope>
    <source>
        <strain evidence="2 3">NYU-BL-A4</strain>
    </source>
</reference>
<feature type="transmembrane region" description="Helical" evidence="1">
    <location>
        <begin position="77"/>
        <end position="101"/>
    </location>
</feature>
<dbReference type="OrthoDB" id="9999951at2"/>
<dbReference type="EMBL" id="MPKA01000050">
    <property type="protein sequence ID" value="OLU47388.1"/>
    <property type="molecule type" value="Genomic_DNA"/>
</dbReference>
<gene>
    <name evidence="2" type="ORF">BO225_03050</name>
</gene>
<feature type="transmembrane region" description="Helical" evidence="1">
    <location>
        <begin position="14"/>
        <end position="36"/>
    </location>
</feature>
<dbReference type="STRING" id="1862672.BO225_03050"/>
<feature type="transmembrane region" description="Helical" evidence="1">
    <location>
        <begin position="144"/>
        <end position="162"/>
    </location>
</feature>
<keyword evidence="1" id="KW-1133">Transmembrane helix</keyword>
<feature type="transmembrane region" description="Helical" evidence="1">
    <location>
        <begin position="48"/>
        <end position="65"/>
    </location>
</feature>
<dbReference type="GeneID" id="78274926"/>
<evidence type="ECO:0000256" key="1">
    <source>
        <dbReference type="SAM" id="Phobius"/>
    </source>
</evidence>
<sequence length="192" mass="22574">MQEFHYLDHFFNHGILFCGENILVVLSIVSLILGIYACFRGVENFRSVFGVILACQLEILLIRRFPFMFPHANQDPFWFLILCFVLFWIEMSIFIKLSFLLCGYLKRILHIGEPTYPQQGRVLFVVLFGLIVVVYNQFRLGWFNSSLNLVFGVVLFLAGVFVQNSRMRQKPIFYPTYPDLLRLKRGDIDEKE</sequence>
<feature type="transmembrane region" description="Helical" evidence="1">
    <location>
        <begin position="122"/>
        <end position="138"/>
    </location>
</feature>
<evidence type="ECO:0000313" key="3">
    <source>
        <dbReference type="Proteomes" id="UP000186705"/>
    </source>
</evidence>
<keyword evidence="1" id="KW-0472">Membrane</keyword>
<name>A0A1U7NPA5_9FIRM</name>
<proteinExistence type="predicted"/>
<keyword evidence="3" id="KW-1185">Reference proteome</keyword>
<dbReference type="RefSeq" id="WP_076340819.1">
    <property type="nucleotide sequence ID" value="NZ_CAJTMI010000035.1"/>
</dbReference>